<comment type="caution">
    <text evidence="1">The sequence shown here is derived from an EMBL/GenBank/DDBJ whole genome shotgun (WGS) entry which is preliminary data.</text>
</comment>
<accession>A0A8X6NWP0</accession>
<dbReference type="Proteomes" id="UP000887013">
    <property type="component" value="Unassembled WGS sequence"/>
</dbReference>
<dbReference type="AlphaFoldDB" id="A0A8X6NWP0"/>
<evidence type="ECO:0000313" key="1">
    <source>
        <dbReference type="EMBL" id="GFT35768.1"/>
    </source>
</evidence>
<name>A0A8X6NWP0_NEPPI</name>
<gene>
    <name evidence="1" type="ORF">NPIL_501981</name>
</gene>
<reference evidence="1" key="1">
    <citation type="submission" date="2020-08" db="EMBL/GenBank/DDBJ databases">
        <title>Multicomponent nature underlies the extraordinary mechanical properties of spider dragline silk.</title>
        <authorList>
            <person name="Kono N."/>
            <person name="Nakamura H."/>
            <person name="Mori M."/>
            <person name="Yoshida Y."/>
            <person name="Ohtoshi R."/>
            <person name="Malay A.D."/>
            <person name="Moran D.A.P."/>
            <person name="Tomita M."/>
            <person name="Numata K."/>
            <person name="Arakawa K."/>
        </authorList>
    </citation>
    <scope>NUCLEOTIDE SEQUENCE</scope>
</reference>
<sequence length="119" mass="13964">MLINETLINDILSFEYDEDDEDLSKNKLLLVVHKGNDSKLKAKLTNKLERYIPESYVECYPGVPEQYSEYVSNKETLPKELLFDMVLKWLMVEKLRELELGKEMKEPIGLLLRKTHCVS</sequence>
<keyword evidence="2" id="KW-1185">Reference proteome</keyword>
<proteinExistence type="predicted"/>
<organism evidence="1 2">
    <name type="scientific">Nephila pilipes</name>
    <name type="common">Giant wood spider</name>
    <name type="synonym">Nephila maculata</name>
    <dbReference type="NCBI Taxonomy" id="299642"/>
    <lineage>
        <taxon>Eukaryota</taxon>
        <taxon>Metazoa</taxon>
        <taxon>Ecdysozoa</taxon>
        <taxon>Arthropoda</taxon>
        <taxon>Chelicerata</taxon>
        <taxon>Arachnida</taxon>
        <taxon>Araneae</taxon>
        <taxon>Araneomorphae</taxon>
        <taxon>Entelegynae</taxon>
        <taxon>Araneoidea</taxon>
        <taxon>Nephilidae</taxon>
        <taxon>Nephila</taxon>
    </lineage>
</organism>
<dbReference type="EMBL" id="BMAW01013788">
    <property type="protein sequence ID" value="GFT35768.1"/>
    <property type="molecule type" value="Genomic_DNA"/>
</dbReference>
<protein>
    <submittedName>
        <fullName evidence="1">Uncharacterized protein</fullName>
    </submittedName>
</protein>
<evidence type="ECO:0000313" key="2">
    <source>
        <dbReference type="Proteomes" id="UP000887013"/>
    </source>
</evidence>